<dbReference type="AlphaFoldDB" id="A0A1H1PCB5"/>
<dbReference type="InterPro" id="IPR029058">
    <property type="entry name" value="AB_hydrolase_fold"/>
</dbReference>
<proteinExistence type="inferred from homology"/>
<gene>
    <name evidence="5" type="ORF">SAMN05216221_1045</name>
</gene>
<evidence type="ECO:0000256" key="1">
    <source>
        <dbReference type="ARBA" id="ARBA00010515"/>
    </source>
</evidence>
<organism evidence="5 6">
    <name type="scientific">Pseudomonas oryzae</name>
    <dbReference type="NCBI Taxonomy" id="1392877"/>
    <lineage>
        <taxon>Bacteria</taxon>
        <taxon>Pseudomonadati</taxon>
        <taxon>Pseudomonadota</taxon>
        <taxon>Gammaproteobacteria</taxon>
        <taxon>Pseudomonadales</taxon>
        <taxon>Pseudomonadaceae</taxon>
        <taxon>Pseudomonas</taxon>
    </lineage>
</organism>
<protein>
    <submittedName>
        <fullName evidence="5">Acetyl esterase</fullName>
    </submittedName>
</protein>
<dbReference type="OrthoDB" id="9806180at2"/>
<dbReference type="InterPro" id="IPR050300">
    <property type="entry name" value="GDXG_lipolytic_enzyme"/>
</dbReference>
<dbReference type="GO" id="GO:0016787">
    <property type="term" value="F:hydrolase activity"/>
    <property type="evidence" value="ECO:0007669"/>
    <property type="project" value="UniProtKB-KW"/>
</dbReference>
<dbReference type="SUPFAM" id="SSF53474">
    <property type="entry name" value="alpha/beta-Hydrolases"/>
    <property type="match status" value="1"/>
</dbReference>
<evidence type="ECO:0000259" key="4">
    <source>
        <dbReference type="Pfam" id="PF07859"/>
    </source>
</evidence>
<dbReference type="EMBL" id="LT629751">
    <property type="protein sequence ID" value="SDS08911.1"/>
    <property type="molecule type" value="Genomic_DNA"/>
</dbReference>
<name>A0A1H1PCB5_9PSED</name>
<dbReference type="InterPro" id="IPR033140">
    <property type="entry name" value="Lipase_GDXG_put_SER_AS"/>
</dbReference>
<sequence>MSLDPQIAALLAQMTAQPAPDFAHLDAATLRQASAMPPLCVPTPLAEVRELSVAGAAGPLAARLYRPQAQAGLPLLVFFHGGGFVLCDLDSHDELCRRLALLSGAAVVSVDYRRAPEARYPAAALDAFHALRDLAGRGAELQLDTSRLAVAGDSAGGNLAIAACRQAAQQGGPRIAYQCLFYPVTDLRCASASYEAFADGYFLSRAMMEWFRAQYLPHAEQAEEPLASPLLAEDLAQLPPTTLLSAEFDPLRDEGEAFAERLRAAGVAVRLQRASGMIHGFASFAPLVAGAAAALELAATDLRNALA</sequence>
<keyword evidence="2" id="KW-0378">Hydrolase</keyword>
<reference evidence="6" key="1">
    <citation type="submission" date="2016-10" db="EMBL/GenBank/DDBJ databases">
        <authorList>
            <person name="Varghese N."/>
            <person name="Submissions S."/>
        </authorList>
    </citation>
    <scope>NUCLEOTIDE SEQUENCE [LARGE SCALE GENOMIC DNA]</scope>
    <source>
        <strain evidence="6">KCTC 32247</strain>
    </source>
</reference>
<dbReference type="PROSITE" id="PS01174">
    <property type="entry name" value="LIPASE_GDXG_SER"/>
    <property type="match status" value="1"/>
</dbReference>
<dbReference type="FunFam" id="3.40.50.1820:FF:000089">
    <property type="entry name" value="Alpha/beta hydrolase"/>
    <property type="match status" value="1"/>
</dbReference>
<dbReference type="Proteomes" id="UP000243359">
    <property type="component" value="Chromosome I"/>
</dbReference>
<dbReference type="PROSITE" id="PS01173">
    <property type="entry name" value="LIPASE_GDXG_HIS"/>
    <property type="match status" value="1"/>
</dbReference>
<comment type="similarity">
    <text evidence="1">Belongs to the 'GDXG' lipolytic enzyme family.</text>
</comment>
<dbReference type="PANTHER" id="PTHR48081:SF8">
    <property type="entry name" value="ALPHA_BETA HYDROLASE FOLD-3 DOMAIN-CONTAINING PROTEIN-RELATED"/>
    <property type="match status" value="1"/>
</dbReference>
<dbReference type="STRING" id="1392877.SAMN05216221_1045"/>
<dbReference type="RefSeq" id="WP_090347933.1">
    <property type="nucleotide sequence ID" value="NZ_LT629751.1"/>
</dbReference>
<dbReference type="PANTHER" id="PTHR48081">
    <property type="entry name" value="AB HYDROLASE SUPERFAMILY PROTEIN C4A8.06C"/>
    <property type="match status" value="1"/>
</dbReference>
<feature type="domain" description="Alpha/beta hydrolase fold-3" evidence="4">
    <location>
        <begin position="76"/>
        <end position="282"/>
    </location>
</feature>
<evidence type="ECO:0000313" key="6">
    <source>
        <dbReference type="Proteomes" id="UP000243359"/>
    </source>
</evidence>
<evidence type="ECO:0000313" key="5">
    <source>
        <dbReference type="EMBL" id="SDS08911.1"/>
    </source>
</evidence>
<dbReference type="InterPro" id="IPR002168">
    <property type="entry name" value="Lipase_GDXG_HIS_AS"/>
</dbReference>
<evidence type="ECO:0000256" key="3">
    <source>
        <dbReference type="PROSITE-ProRule" id="PRU10038"/>
    </source>
</evidence>
<keyword evidence="6" id="KW-1185">Reference proteome</keyword>
<accession>A0A1H1PCB5</accession>
<feature type="active site" evidence="3">
    <location>
        <position position="154"/>
    </location>
</feature>
<dbReference type="InterPro" id="IPR013094">
    <property type="entry name" value="AB_hydrolase_3"/>
</dbReference>
<dbReference type="Pfam" id="PF07859">
    <property type="entry name" value="Abhydrolase_3"/>
    <property type="match status" value="1"/>
</dbReference>
<dbReference type="Gene3D" id="3.40.50.1820">
    <property type="entry name" value="alpha/beta hydrolase"/>
    <property type="match status" value="1"/>
</dbReference>
<evidence type="ECO:0000256" key="2">
    <source>
        <dbReference type="ARBA" id="ARBA00022801"/>
    </source>
</evidence>